<keyword evidence="3" id="KW-1185">Reference proteome</keyword>
<dbReference type="RefSeq" id="XP_060301004.1">
    <property type="nucleotide sequence ID" value="XM_060433499.1"/>
</dbReference>
<dbReference type="EMBL" id="JAUIRO010000002">
    <property type="protein sequence ID" value="KAK0728149.1"/>
    <property type="molecule type" value="Genomic_DNA"/>
</dbReference>
<dbReference type="Proteomes" id="UP001172101">
    <property type="component" value="Unassembled WGS sequence"/>
</dbReference>
<evidence type="ECO:0000256" key="1">
    <source>
        <dbReference type="SAM" id="Phobius"/>
    </source>
</evidence>
<comment type="caution">
    <text evidence="2">The sequence shown here is derived from an EMBL/GenBank/DDBJ whole genome shotgun (WGS) entry which is preliminary data.</text>
</comment>
<reference evidence="2" key="1">
    <citation type="submission" date="2023-06" db="EMBL/GenBank/DDBJ databases">
        <title>Genome-scale phylogeny and comparative genomics of the fungal order Sordariales.</title>
        <authorList>
            <consortium name="Lawrence Berkeley National Laboratory"/>
            <person name="Hensen N."/>
            <person name="Bonometti L."/>
            <person name="Westerberg I."/>
            <person name="Brannstrom I.O."/>
            <person name="Guillou S."/>
            <person name="Cros-Aarteil S."/>
            <person name="Calhoun S."/>
            <person name="Haridas S."/>
            <person name="Kuo A."/>
            <person name="Mondo S."/>
            <person name="Pangilinan J."/>
            <person name="Riley R."/>
            <person name="LaButti K."/>
            <person name="Andreopoulos B."/>
            <person name="Lipzen A."/>
            <person name="Chen C."/>
            <person name="Yanf M."/>
            <person name="Daum C."/>
            <person name="Ng V."/>
            <person name="Clum A."/>
            <person name="Steindorff A."/>
            <person name="Ohm R."/>
            <person name="Martin F."/>
            <person name="Silar P."/>
            <person name="Natvig D."/>
            <person name="Lalanne C."/>
            <person name="Gautier V."/>
            <person name="Ament-velasquez S.L."/>
            <person name="Kruys A."/>
            <person name="Hutchinson M.I."/>
            <person name="Powell A.J."/>
            <person name="Barry K."/>
            <person name="Miller A.N."/>
            <person name="Grigoriev I.V."/>
            <person name="Debuchy R."/>
            <person name="Gladieux P."/>
            <person name="Thoren M.H."/>
            <person name="Johannesson H."/>
        </authorList>
    </citation>
    <scope>NUCLEOTIDE SEQUENCE</scope>
    <source>
        <strain evidence="2">SMH2392-1A</strain>
    </source>
</reference>
<sequence>MSMRNTSTYNIFCGSSWMASQSFLLSFSFPSELILQHINERHGEKGDRLILLCVYSAVSRCLCDLGGGGLVRFLFLFLMGFEVWQVVSCPFSVCFFAYSRADVSSKLRMFFPLLRVSGFSFSKDRADTPTGWQMANQERGL</sequence>
<feature type="transmembrane region" description="Helical" evidence="1">
    <location>
        <begin position="73"/>
        <end position="98"/>
    </location>
</feature>
<protein>
    <submittedName>
        <fullName evidence="2">Uncharacterized protein</fullName>
    </submittedName>
</protein>
<keyword evidence="1" id="KW-1133">Transmembrane helix</keyword>
<dbReference type="GeneID" id="85316770"/>
<dbReference type="AlphaFoldDB" id="A0AA40E4S2"/>
<evidence type="ECO:0000313" key="3">
    <source>
        <dbReference type="Proteomes" id="UP001172101"/>
    </source>
</evidence>
<gene>
    <name evidence="2" type="ORF">B0T26DRAFT_160158</name>
</gene>
<proteinExistence type="predicted"/>
<name>A0AA40E4S2_9PEZI</name>
<feature type="transmembrane region" description="Helical" evidence="1">
    <location>
        <begin position="49"/>
        <end position="67"/>
    </location>
</feature>
<evidence type="ECO:0000313" key="2">
    <source>
        <dbReference type="EMBL" id="KAK0728149.1"/>
    </source>
</evidence>
<keyword evidence="1" id="KW-0812">Transmembrane</keyword>
<organism evidence="2 3">
    <name type="scientific">Lasiosphaeria miniovina</name>
    <dbReference type="NCBI Taxonomy" id="1954250"/>
    <lineage>
        <taxon>Eukaryota</taxon>
        <taxon>Fungi</taxon>
        <taxon>Dikarya</taxon>
        <taxon>Ascomycota</taxon>
        <taxon>Pezizomycotina</taxon>
        <taxon>Sordariomycetes</taxon>
        <taxon>Sordariomycetidae</taxon>
        <taxon>Sordariales</taxon>
        <taxon>Lasiosphaeriaceae</taxon>
        <taxon>Lasiosphaeria</taxon>
    </lineage>
</organism>
<keyword evidence="1" id="KW-0472">Membrane</keyword>
<accession>A0AA40E4S2</accession>